<dbReference type="InterPro" id="IPR018389">
    <property type="entry name" value="DctP_fam"/>
</dbReference>
<dbReference type="RefSeq" id="WP_283442989.1">
    <property type="nucleotide sequence ID" value="NZ_FXUL01000010.1"/>
</dbReference>
<dbReference type="PANTHER" id="PTHR33376">
    <property type="match status" value="1"/>
</dbReference>
<evidence type="ECO:0000256" key="4">
    <source>
        <dbReference type="SAM" id="SignalP"/>
    </source>
</evidence>
<comment type="caution">
    <text evidence="5">The sequence shown here is derived from an EMBL/GenBank/DDBJ whole genome shotgun (WGS) entry which is preliminary data.</text>
</comment>
<gene>
    <name evidence="5" type="ORF">SAMN06295970_110151</name>
</gene>
<dbReference type="NCBIfam" id="NF037995">
    <property type="entry name" value="TRAP_S1"/>
    <property type="match status" value="1"/>
</dbReference>
<feature type="chain" id="PRO_5046406445" evidence="4">
    <location>
        <begin position="22"/>
        <end position="334"/>
    </location>
</feature>
<keyword evidence="2" id="KW-0813">Transport</keyword>
<proteinExistence type="inferred from homology"/>
<dbReference type="InterPro" id="IPR004682">
    <property type="entry name" value="TRAP_DctP"/>
</dbReference>
<evidence type="ECO:0000256" key="2">
    <source>
        <dbReference type="ARBA" id="ARBA00022448"/>
    </source>
</evidence>
<evidence type="ECO:0000256" key="1">
    <source>
        <dbReference type="ARBA" id="ARBA00009023"/>
    </source>
</evidence>
<reference evidence="5 6" key="1">
    <citation type="submission" date="2017-05" db="EMBL/GenBank/DDBJ databases">
        <authorList>
            <person name="Varghese N."/>
            <person name="Submissions S."/>
        </authorList>
    </citation>
    <scope>NUCLEOTIDE SEQUENCE [LARGE SCALE GENOMIC DNA]</scope>
    <source>
        <strain evidence="5 6">DSM 26001</strain>
    </source>
</reference>
<evidence type="ECO:0000256" key="3">
    <source>
        <dbReference type="ARBA" id="ARBA00022729"/>
    </source>
</evidence>
<dbReference type="NCBIfam" id="TIGR00787">
    <property type="entry name" value="dctP"/>
    <property type="match status" value="1"/>
</dbReference>
<dbReference type="Gene3D" id="3.40.190.170">
    <property type="entry name" value="Bacterial extracellular solute-binding protein, family 7"/>
    <property type="match status" value="1"/>
</dbReference>
<keyword evidence="6" id="KW-1185">Reference proteome</keyword>
<dbReference type="CDD" id="cd13674">
    <property type="entry name" value="PBP2_TRAP_SBP_like_1"/>
    <property type="match status" value="1"/>
</dbReference>
<evidence type="ECO:0000313" key="5">
    <source>
        <dbReference type="EMBL" id="SMP65093.1"/>
    </source>
</evidence>
<feature type="signal peptide" evidence="4">
    <location>
        <begin position="1"/>
        <end position="21"/>
    </location>
</feature>
<dbReference type="PIRSF" id="PIRSF006470">
    <property type="entry name" value="DctB"/>
    <property type="match status" value="1"/>
</dbReference>
<organism evidence="5 6">
    <name type="scientific">Noviherbaspirillum suwonense</name>
    <dbReference type="NCBI Taxonomy" id="1224511"/>
    <lineage>
        <taxon>Bacteria</taxon>
        <taxon>Pseudomonadati</taxon>
        <taxon>Pseudomonadota</taxon>
        <taxon>Betaproteobacteria</taxon>
        <taxon>Burkholderiales</taxon>
        <taxon>Oxalobacteraceae</taxon>
        <taxon>Noviherbaspirillum</taxon>
    </lineage>
</organism>
<name>A0ABY1QB18_9BURK</name>
<dbReference type="InterPro" id="IPR038404">
    <property type="entry name" value="TRAP_DctP_sf"/>
</dbReference>
<dbReference type="EMBL" id="FXUL01000010">
    <property type="protein sequence ID" value="SMP65093.1"/>
    <property type="molecule type" value="Genomic_DNA"/>
</dbReference>
<keyword evidence="3 4" id="KW-0732">Signal</keyword>
<accession>A0ABY1QB18</accession>
<sequence>MKVRILIAGLAAAFAMNAAFAQQPIVIKFSHVTTTDTPKGKAGEFFKKIMEERSKGRVKVELFPNGTLYKDKEEVEALQMGAVQMLAPAPGKFGPMGVREFEVLDLPYLFDNVAEARRVTEGPIGQGMMKKLESKGITGMAFWNNGFKEMTANKPLRMPDDFKGVKMRIQSSKVLDAQMRSVGALPQMMGFSELYQALQTGVVDGQENPTSNIYTQKMHEVQKYMTLSDHGYHGYAVIMNKRFVDGLPADLRATLDGAMKDTTNYFNDIAKKENDDALEAIRKSGKTQIIELSKDERNAWKKAMVKTHKQMEGMVGRDLLQSIYKETNFNPDAL</sequence>
<dbReference type="Pfam" id="PF03480">
    <property type="entry name" value="DctP"/>
    <property type="match status" value="1"/>
</dbReference>
<dbReference type="Proteomes" id="UP001158049">
    <property type="component" value="Unassembled WGS sequence"/>
</dbReference>
<protein>
    <submittedName>
        <fullName evidence="5">C4-dicarboxylate-binding protein DctP</fullName>
    </submittedName>
</protein>
<dbReference type="PANTHER" id="PTHR33376:SF7">
    <property type="entry name" value="C4-DICARBOXYLATE-BINDING PROTEIN DCTB"/>
    <property type="match status" value="1"/>
</dbReference>
<comment type="similarity">
    <text evidence="1">Belongs to the bacterial solute-binding protein 7 family.</text>
</comment>
<evidence type="ECO:0000313" key="6">
    <source>
        <dbReference type="Proteomes" id="UP001158049"/>
    </source>
</evidence>